<dbReference type="Pfam" id="PF10343">
    <property type="entry name" value="Q_salvage"/>
    <property type="match status" value="1"/>
</dbReference>
<comment type="catalytic activity">
    <reaction evidence="5 6">
        <text>queuosine 5'-phosphate + H2O = queuine + D-ribose 5-phosphate</text>
        <dbReference type="Rhea" id="RHEA:75387"/>
        <dbReference type="ChEBI" id="CHEBI:15377"/>
        <dbReference type="ChEBI" id="CHEBI:17433"/>
        <dbReference type="ChEBI" id="CHEBI:78346"/>
        <dbReference type="ChEBI" id="CHEBI:194371"/>
    </reaction>
    <physiologicalReaction direction="left-to-right" evidence="5 6">
        <dbReference type="Rhea" id="RHEA:75388"/>
    </physiologicalReaction>
</comment>
<comment type="caution">
    <text evidence="7">The sequence shown here is derived from an EMBL/GenBank/DDBJ whole genome shotgun (WGS) entry which is preliminary data.</text>
</comment>
<name>A0A9N9BSM9_9GLOM</name>
<evidence type="ECO:0000256" key="2">
    <source>
        <dbReference type="ARBA" id="ARBA00035119"/>
    </source>
</evidence>
<gene>
    <name evidence="7" type="ORF">POCULU_LOCUS6165</name>
</gene>
<dbReference type="PANTHER" id="PTHR21314">
    <property type="entry name" value="QUEUOSINE 5'-PHOSPHATE N-GLYCOSYLASE_HYDROLASE-RELATED"/>
    <property type="match status" value="1"/>
</dbReference>
<dbReference type="GO" id="GO:0006400">
    <property type="term" value="P:tRNA modification"/>
    <property type="evidence" value="ECO:0007669"/>
    <property type="project" value="TreeGrafter"/>
</dbReference>
<keyword evidence="8" id="KW-1185">Reference proteome</keyword>
<sequence>MEAFVNPVLESAKFISENSKDVVINEDSIKDIANTLYENMKKESYSMATWKQHQLHPKTPNEQAIDWQMIQATVLIVLVFHSMVNYTLALAEKIPITTASVYASEEQLTDEQIKYIFRSDTTEQIPLLQQRIMLMREAGRVLVEKFGGTFVNCVREANKSAMKLLEIITENFASFRDENEYKGRTVKFYKRAQILIADIWACFESQSYGEFHDIDEITMFADYRVPQALYRINAISYSSHLISLLDALTILPNGSRLEIEIRGCSIWAVELIRRVLVSKVQEGDYQPVNAILIDFFIWDYAKEHQSELRIRAHRTRSIYY</sequence>
<evidence type="ECO:0000256" key="6">
    <source>
        <dbReference type="RuleBase" id="RU365002"/>
    </source>
</evidence>
<accession>A0A9N9BSM9</accession>
<dbReference type="OrthoDB" id="416777at2759"/>
<dbReference type="EC" id="3.2.2.-" evidence="6"/>
<protein>
    <recommendedName>
        <fullName evidence="3 6">Queuosine 5'-phosphate N-glycosylase/hydrolase</fullName>
        <ecNumber evidence="6">3.2.2.-</ecNumber>
    </recommendedName>
    <alternativeName>
        <fullName evidence="4 6">Queuosine-nucleotide N-glycosylase/hydrolase</fullName>
    </alternativeName>
</protein>
<dbReference type="EMBL" id="CAJVPJ010001081">
    <property type="protein sequence ID" value="CAG8574518.1"/>
    <property type="molecule type" value="Genomic_DNA"/>
</dbReference>
<evidence type="ECO:0000256" key="4">
    <source>
        <dbReference type="ARBA" id="ARBA00035393"/>
    </source>
</evidence>
<comment type="function">
    <text evidence="6">Catalyzes the hydrolysis of queuosine 5'-phosphate, releasing the nucleobase queuine (q). Is required for salvage of queuine from exogenous queuosine (Q) that is imported and then converted to queuosine 5'-phosphate intracellularly.</text>
</comment>
<evidence type="ECO:0000313" key="7">
    <source>
        <dbReference type="EMBL" id="CAG8574518.1"/>
    </source>
</evidence>
<evidence type="ECO:0000256" key="3">
    <source>
        <dbReference type="ARBA" id="ARBA00035306"/>
    </source>
</evidence>
<dbReference type="AlphaFoldDB" id="A0A9N9BSM9"/>
<proteinExistence type="inferred from homology"/>
<evidence type="ECO:0000256" key="1">
    <source>
        <dbReference type="ARBA" id="ARBA00022801"/>
    </source>
</evidence>
<keyword evidence="1 6" id="KW-0378">Hydrolase</keyword>
<organism evidence="7 8">
    <name type="scientific">Paraglomus occultum</name>
    <dbReference type="NCBI Taxonomy" id="144539"/>
    <lineage>
        <taxon>Eukaryota</taxon>
        <taxon>Fungi</taxon>
        <taxon>Fungi incertae sedis</taxon>
        <taxon>Mucoromycota</taxon>
        <taxon>Glomeromycotina</taxon>
        <taxon>Glomeromycetes</taxon>
        <taxon>Paraglomerales</taxon>
        <taxon>Paraglomeraceae</taxon>
        <taxon>Paraglomus</taxon>
    </lineage>
</organism>
<dbReference type="GO" id="GO:0016787">
    <property type="term" value="F:hydrolase activity"/>
    <property type="evidence" value="ECO:0007669"/>
    <property type="project" value="UniProtKB-KW"/>
</dbReference>
<dbReference type="Proteomes" id="UP000789572">
    <property type="component" value="Unassembled WGS sequence"/>
</dbReference>
<dbReference type="InterPro" id="IPR019438">
    <property type="entry name" value="Q_salvage"/>
</dbReference>
<dbReference type="PANTHER" id="PTHR21314:SF0">
    <property type="entry name" value="QUEUOSINE 5'-PHOSPHATE N-GLYCOSYLASE_HYDROLASE"/>
    <property type="match status" value="1"/>
</dbReference>
<evidence type="ECO:0000313" key="8">
    <source>
        <dbReference type="Proteomes" id="UP000789572"/>
    </source>
</evidence>
<evidence type="ECO:0000256" key="5">
    <source>
        <dbReference type="ARBA" id="ARBA00048204"/>
    </source>
</evidence>
<comment type="similarity">
    <text evidence="2 6">Belongs to the QNG1 protein family.</text>
</comment>
<reference evidence="7" key="1">
    <citation type="submission" date="2021-06" db="EMBL/GenBank/DDBJ databases">
        <authorList>
            <person name="Kallberg Y."/>
            <person name="Tangrot J."/>
            <person name="Rosling A."/>
        </authorList>
    </citation>
    <scope>NUCLEOTIDE SEQUENCE</scope>
    <source>
        <strain evidence="7">IA702</strain>
    </source>
</reference>